<proteinExistence type="predicted"/>
<gene>
    <name evidence="1" type="ORF">UFOVP152_12</name>
</gene>
<name>A0A6J7W958_9CAUD</name>
<dbReference type="EMBL" id="LR798200">
    <property type="protein sequence ID" value="CAB5162215.1"/>
    <property type="molecule type" value="Genomic_DNA"/>
</dbReference>
<sequence>MASEVDIANAALALLGDAATVTSLYPAEGSAQASHCARFYPIARDSLLEMSTWGFSTTRVTLAQVTNNFPMWAYAYQSPADMVNTISVLPSDATDDYAEEVAIGYTPLGAPTIGQAFYEPQPYALEWDPIAGIEVVLTNQDAAVLRYTRIVTDTTLFSPTFVVALTYWLAGYLAGPIIKGDAGMKVAEAMHQKAMNMVTISRPSDANQGMIRATQSTPWMTGR</sequence>
<reference evidence="1" key="1">
    <citation type="submission" date="2020-05" db="EMBL/GenBank/DDBJ databases">
        <authorList>
            <person name="Chiriac C."/>
            <person name="Salcher M."/>
            <person name="Ghai R."/>
            <person name="Kavagutti S V."/>
        </authorList>
    </citation>
    <scope>NUCLEOTIDE SEQUENCE</scope>
</reference>
<organism evidence="1">
    <name type="scientific">uncultured Caudovirales phage</name>
    <dbReference type="NCBI Taxonomy" id="2100421"/>
    <lineage>
        <taxon>Viruses</taxon>
        <taxon>Duplodnaviria</taxon>
        <taxon>Heunggongvirae</taxon>
        <taxon>Uroviricota</taxon>
        <taxon>Caudoviricetes</taxon>
        <taxon>Peduoviridae</taxon>
        <taxon>Maltschvirus</taxon>
        <taxon>Maltschvirus maltsch</taxon>
    </lineage>
</organism>
<accession>A0A6J7W958</accession>
<evidence type="ECO:0000313" key="1">
    <source>
        <dbReference type="EMBL" id="CAB5162215.1"/>
    </source>
</evidence>
<protein>
    <submittedName>
        <fullName evidence="1">Uncharacterized protein</fullName>
    </submittedName>
</protein>